<dbReference type="NCBIfam" id="NF002481">
    <property type="entry name" value="PRK01747.1-2"/>
    <property type="match status" value="1"/>
</dbReference>
<dbReference type="GO" id="GO:0032259">
    <property type="term" value="P:methylation"/>
    <property type="evidence" value="ECO:0007669"/>
    <property type="project" value="UniProtKB-KW"/>
</dbReference>
<keyword evidence="6 10" id="KW-0819">tRNA processing</keyword>
<evidence type="ECO:0000256" key="2">
    <source>
        <dbReference type="ARBA" id="ARBA00022603"/>
    </source>
</evidence>
<sequence length="674" mass="73459">MTVPANSANIDWTRDGHPFSRQFDDVYFSRESGVEETRHVFLQCNRLSERWAGLSSGAHFTIGETGFGTGLNFLCAWQLWQQTAPSNAHLHFISCEKYPLTSADLSRALQLWPELAEFSRQLLAQYQVVSPGWQHFSFSSGRVTLTLLIGDVLATLPQLDAGKGIDAWFLDGFAPARNPDMWQPALYQQLVRLASPGCTLATFTSVGDVRRGLQAAGFAMHKTRGFGHKRDMLCGELRASPTPEWQPPWYGRPTSTNGPTDKTAIVIGAGLAGCATAHALALRGWQVSLIDRHNDLAAEASGNPQGILYCKLSAHDTALSRFILSAYSYSLRLLQSRLPVGETNWQPCGVLQLPGTAKEQQRQAALAASSLPDDLLQAVNSETASQLAGIPLDRGGLWFPAAGWVNPPALCRRLVEHPNISVLLHTEALTLQSGTDGWQVLNNHDSCVASAAHVVLCTAADTRQFIQTRHLPLKAIRGQISHLPATEESQALRTVLCADGYISPARLGEHHLGASFRFDRMDTEPSAEETLSNLDLLDSLAPALSNFWPQARTHSANLKARASLRCTSPDYLPLVGPVADAGQLLYRYAELGKDASKQPTAPAPWLNGLWVNCAHGSRGLISTPLSGEIIAAYLSGEPAPLPDDLLRALHPNRFVLRNLIRGKHQPPDKPIQPS</sequence>
<keyword evidence="5 10" id="KW-0949">S-adenosyl-L-methionine</keyword>
<keyword evidence="3 10" id="KW-0285">Flavoprotein</keyword>
<feature type="domain" description="FAD dependent oxidoreductase" evidence="11">
    <location>
        <begin position="265"/>
        <end position="632"/>
    </location>
</feature>
<dbReference type="InterPro" id="IPR017610">
    <property type="entry name" value="tRNA_S-uridine_synth_MnmC_C"/>
</dbReference>
<evidence type="ECO:0000313" key="14">
    <source>
        <dbReference type="Proteomes" id="UP000243924"/>
    </source>
</evidence>
<comment type="subcellular location">
    <subcellularLocation>
        <location evidence="10">Cytoplasm</location>
    </subcellularLocation>
</comment>
<keyword evidence="8 10" id="KW-0560">Oxidoreductase</keyword>
<dbReference type="Pfam" id="PF05430">
    <property type="entry name" value="Methyltransf_30"/>
    <property type="match status" value="1"/>
</dbReference>
<comment type="similarity">
    <text evidence="10">In the N-terminal section; belongs to the methyltransferase superfamily. tRNA (mnm(5)s(2)U34)-methyltransferase family.</text>
</comment>
<comment type="similarity">
    <text evidence="10">In the C-terminal section; belongs to the DAO family.</text>
</comment>
<dbReference type="InterPro" id="IPR008471">
    <property type="entry name" value="MnmC-like_methylTransf"/>
</dbReference>
<evidence type="ECO:0000256" key="3">
    <source>
        <dbReference type="ARBA" id="ARBA00022630"/>
    </source>
</evidence>
<dbReference type="InterPro" id="IPR047785">
    <property type="entry name" value="tRNA_MNMC2"/>
</dbReference>
<dbReference type="Gene3D" id="3.30.9.10">
    <property type="entry name" value="D-Amino Acid Oxidase, subunit A, domain 2"/>
    <property type="match status" value="1"/>
</dbReference>
<dbReference type="SUPFAM" id="SSF54373">
    <property type="entry name" value="FAD-linked reductases, C-terminal domain"/>
    <property type="match status" value="1"/>
</dbReference>
<comment type="function">
    <text evidence="10">Catalyzes the last two steps in the biosynthesis of 5-methylaminomethyl-2-thiouridine (mnm(5)s(2)U) at the wobble position (U34) in tRNA. Catalyzes the FAD-dependent demodification of cmnm(5)s(2)U34 to nm(5)s(2)U34, followed by the transfer of a methyl group from S-adenosyl-L-methionine to nm(5)s(2)U34, to form mnm(5)s(2)U34.</text>
</comment>
<keyword evidence="1 10" id="KW-0963">Cytoplasm</keyword>
<dbReference type="GO" id="GO:0050660">
    <property type="term" value="F:flavin adenine dinucleotide binding"/>
    <property type="evidence" value="ECO:0007669"/>
    <property type="project" value="UniProtKB-UniRule"/>
</dbReference>
<dbReference type="GO" id="GO:0016645">
    <property type="term" value="F:oxidoreductase activity, acting on the CH-NH group of donors"/>
    <property type="evidence" value="ECO:0007669"/>
    <property type="project" value="InterPro"/>
</dbReference>
<keyword evidence="2 10" id="KW-0489">Methyltransferase</keyword>
<evidence type="ECO:0000256" key="1">
    <source>
        <dbReference type="ARBA" id="ARBA00022490"/>
    </source>
</evidence>
<dbReference type="GO" id="GO:0005737">
    <property type="term" value="C:cytoplasm"/>
    <property type="evidence" value="ECO:0007669"/>
    <property type="project" value="UniProtKB-SubCell"/>
</dbReference>
<dbReference type="NCBIfam" id="TIGR03197">
    <property type="entry name" value="MnmC_Cterm"/>
    <property type="match status" value="1"/>
</dbReference>
<dbReference type="InterPro" id="IPR036188">
    <property type="entry name" value="FAD/NAD-bd_sf"/>
</dbReference>
<evidence type="ECO:0000256" key="10">
    <source>
        <dbReference type="HAMAP-Rule" id="MF_01102"/>
    </source>
</evidence>
<dbReference type="Gene3D" id="3.40.50.150">
    <property type="entry name" value="Vaccinia Virus protein VP39"/>
    <property type="match status" value="1"/>
</dbReference>
<dbReference type="Gene3D" id="3.50.50.60">
    <property type="entry name" value="FAD/NAD(P)-binding domain"/>
    <property type="match status" value="1"/>
</dbReference>
<feature type="domain" description="MnmC-like methyltransferase" evidence="12">
    <location>
        <begin position="113"/>
        <end position="236"/>
    </location>
</feature>
<evidence type="ECO:0000256" key="9">
    <source>
        <dbReference type="ARBA" id="ARBA00023268"/>
    </source>
</evidence>
<keyword evidence="9 10" id="KW-0511">Multifunctional enzyme</keyword>
<reference evidence="14" key="1">
    <citation type="submission" date="2016-10" db="EMBL/GenBank/DDBJ databases">
        <authorList>
            <person name="Varghese N."/>
            <person name="Submissions S."/>
        </authorList>
    </citation>
    <scope>NUCLEOTIDE SEQUENCE [LARGE SCALE GENOMIC DNA]</scope>
    <source>
        <strain evidence="14">CECT 8338</strain>
    </source>
</reference>
<evidence type="ECO:0000259" key="11">
    <source>
        <dbReference type="Pfam" id="PF01266"/>
    </source>
</evidence>
<keyword evidence="7 10" id="KW-0274">FAD</keyword>
<dbReference type="Proteomes" id="UP000243924">
    <property type="component" value="Chromosome I"/>
</dbReference>
<dbReference type="AlphaFoldDB" id="A0A1H2EL00"/>
<dbReference type="EC" id="2.1.1.61" evidence="10"/>
<dbReference type="PANTHER" id="PTHR13847">
    <property type="entry name" value="SARCOSINE DEHYDROGENASE-RELATED"/>
    <property type="match status" value="1"/>
</dbReference>
<feature type="region of interest" description="FAD-dependent cmnm(5)s(2)U34 oxidoreductase" evidence="10">
    <location>
        <begin position="267"/>
        <end position="674"/>
    </location>
</feature>
<dbReference type="InterPro" id="IPR006076">
    <property type="entry name" value="FAD-dep_OxRdtase"/>
</dbReference>
<organism evidence="13 14">
    <name type="scientific">Halopseudomonas salegens</name>
    <dbReference type="NCBI Taxonomy" id="1434072"/>
    <lineage>
        <taxon>Bacteria</taxon>
        <taxon>Pseudomonadati</taxon>
        <taxon>Pseudomonadota</taxon>
        <taxon>Gammaproteobacteria</taxon>
        <taxon>Pseudomonadales</taxon>
        <taxon>Pseudomonadaceae</taxon>
        <taxon>Halopseudomonas</taxon>
    </lineage>
</organism>
<dbReference type="InterPro" id="IPR023032">
    <property type="entry name" value="tRNA_MAMT_biosynth_bifunc_MnmC"/>
</dbReference>
<dbReference type="SUPFAM" id="SSF51905">
    <property type="entry name" value="FAD/NAD(P)-binding domain"/>
    <property type="match status" value="1"/>
</dbReference>
<feature type="region of interest" description="tRNA (mnm(5)s(2)U34)-methyltransferase" evidence="10">
    <location>
        <begin position="1"/>
        <end position="238"/>
    </location>
</feature>
<evidence type="ECO:0000256" key="7">
    <source>
        <dbReference type="ARBA" id="ARBA00022827"/>
    </source>
</evidence>
<name>A0A1H2EL00_9GAMM</name>
<dbReference type="GO" id="GO:0002098">
    <property type="term" value="P:tRNA wobble uridine modification"/>
    <property type="evidence" value="ECO:0007669"/>
    <property type="project" value="TreeGrafter"/>
</dbReference>
<keyword evidence="4 10" id="KW-0808">Transferase</keyword>
<evidence type="ECO:0000256" key="6">
    <source>
        <dbReference type="ARBA" id="ARBA00022694"/>
    </source>
</evidence>
<dbReference type="PANTHER" id="PTHR13847:SF283">
    <property type="entry name" value="TRNA 5-METHYLAMINOMETHYL-2-THIOURIDINE BIOSYNTHESIS BIFUNCTIONAL PROTEIN MNMC"/>
    <property type="match status" value="1"/>
</dbReference>
<dbReference type="EMBL" id="LT629787">
    <property type="protein sequence ID" value="SDT95761.1"/>
    <property type="molecule type" value="Genomic_DNA"/>
</dbReference>
<comment type="cofactor">
    <cofactor evidence="10">
        <name>FAD</name>
        <dbReference type="ChEBI" id="CHEBI:57692"/>
    </cofactor>
</comment>
<evidence type="ECO:0000256" key="8">
    <source>
        <dbReference type="ARBA" id="ARBA00023002"/>
    </source>
</evidence>
<dbReference type="HAMAP" id="MF_01102">
    <property type="entry name" value="MnmC"/>
    <property type="match status" value="1"/>
</dbReference>
<proteinExistence type="inferred from homology"/>
<dbReference type="NCBIfam" id="NF033855">
    <property type="entry name" value="tRNA_MNMC2"/>
    <property type="match status" value="1"/>
</dbReference>
<dbReference type="InterPro" id="IPR029063">
    <property type="entry name" value="SAM-dependent_MTases_sf"/>
</dbReference>
<dbReference type="Pfam" id="PF01266">
    <property type="entry name" value="DAO"/>
    <property type="match status" value="1"/>
</dbReference>
<evidence type="ECO:0000256" key="5">
    <source>
        <dbReference type="ARBA" id="ARBA00022691"/>
    </source>
</evidence>
<dbReference type="EC" id="1.5.-.-" evidence="10"/>
<protein>
    <recommendedName>
        <fullName evidence="10">tRNA 5-methylaminomethyl-2-thiouridine biosynthesis bifunctional protein MnmC</fullName>
        <shortName evidence="10">tRNA mnm(5)s(2)U biosynthesis bifunctional protein</shortName>
    </recommendedName>
    <domain>
        <recommendedName>
            <fullName evidence="10">tRNA (mnm(5)s(2)U34)-methyltransferase</fullName>
            <ecNumber evidence="10">2.1.1.61</ecNumber>
        </recommendedName>
    </domain>
    <domain>
        <recommendedName>
            <fullName evidence="10">FAD-dependent cmnm(5)s(2)U34 oxidoreductase</fullName>
            <ecNumber evidence="10">1.5.-.-</ecNumber>
        </recommendedName>
    </domain>
</protein>
<accession>A0A1H2EL00</accession>
<dbReference type="GO" id="GO:0004808">
    <property type="term" value="F:tRNA (5-methylaminomethyl-2-thiouridylate)(34)-methyltransferase activity"/>
    <property type="evidence" value="ECO:0007669"/>
    <property type="project" value="UniProtKB-EC"/>
</dbReference>
<evidence type="ECO:0000313" key="13">
    <source>
        <dbReference type="EMBL" id="SDT95761.1"/>
    </source>
</evidence>
<evidence type="ECO:0000256" key="4">
    <source>
        <dbReference type="ARBA" id="ARBA00022679"/>
    </source>
</evidence>
<gene>
    <name evidence="10" type="primary">mnmC</name>
    <name evidence="13" type="ORF">SAMN05216210_0822</name>
</gene>
<comment type="catalytic activity">
    <reaction evidence="10">
        <text>5-aminomethyl-2-thiouridine(34) in tRNA + S-adenosyl-L-methionine = 5-methylaminomethyl-2-thiouridine(34) in tRNA + S-adenosyl-L-homocysteine + H(+)</text>
        <dbReference type="Rhea" id="RHEA:19569"/>
        <dbReference type="Rhea" id="RHEA-COMP:10195"/>
        <dbReference type="Rhea" id="RHEA-COMP:10197"/>
        <dbReference type="ChEBI" id="CHEBI:15378"/>
        <dbReference type="ChEBI" id="CHEBI:57856"/>
        <dbReference type="ChEBI" id="CHEBI:59789"/>
        <dbReference type="ChEBI" id="CHEBI:74454"/>
        <dbReference type="ChEBI" id="CHEBI:74455"/>
        <dbReference type="EC" id="2.1.1.61"/>
    </reaction>
</comment>
<keyword evidence="14" id="KW-1185">Reference proteome</keyword>
<dbReference type="RefSeq" id="WP_231701688.1">
    <property type="nucleotide sequence ID" value="NZ_LT629787.1"/>
</dbReference>
<evidence type="ECO:0000259" key="12">
    <source>
        <dbReference type="Pfam" id="PF05430"/>
    </source>
</evidence>